<evidence type="ECO:0000313" key="1">
    <source>
        <dbReference type="EMBL" id="MBB4615076.1"/>
    </source>
</evidence>
<proteinExistence type="predicted"/>
<comment type="caution">
    <text evidence="1">The sequence shown here is derived from an EMBL/GenBank/DDBJ whole genome shotgun (WGS) entry which is preliminary data.</text>
</comment>
<name>A0A7W7EVH5_9SPHN</name>
<keyword evidence="2" id="KW-1185">Reference proteome</keyword>
<reference evidence="1 2" key="1">
    <citation type="submission" date="2020-08" db="EMBL/GenBank/DDBJ databases">
        <title>Genomic Encyclopedia of Type Strains, Phase IV (KMG-IV): sequencing the most valuable type-strain genomes for metagenomic binning, comparative biology and taxonomic classification.</title>
        <authorList>
            <person name="Goeker M."/>
        </authorList>
    </citation>
    <scope>NUCLEOTIDE SEQUENCE [LARGE SCALE GENOMIC DNA]</scope>
    <source>
        <strain evidence="1 2">DSM 17507</strain>
    </source>
</reference>
<protein>
    <submittedName>
        <fullName evidence="1">Uncharacterized protein</fullName>
    </submittedName>
</protein>
<evidence type="ECO:0000313" key="2">
    <source>
        <dbReference type="Proteomes" id="UP000538566"/>
    </source>
</evidence>
<organism evidence="1 2">
    <name type="scientific">Novosphingobium taihuense</name>
    <dbReference type="NCBI Taxonomy" id="260085"/>
    <lineage>
        <taxon>Bacteria</taxon>
        <taxon>Pseudomonadati</taxon>
        <taxon>Pseudomonadota</taxon>
        <taxon>Alphaproteobacteria</taxon>
        <taxon>Sphingomonadales</taxon>
        <taxon>Sphingomonadaceae</taxon>
        <taxon>Novosphingobium</taxon>
    </lineage>
</organism>
<feature type="non-terminal residue" evidence="1">
    <location>
        <position position="1"/>
    </location>
</feature>
<gene>
    <name evidence="1" type="ORF">GGR37_003366</name>
</gene>
<accession>A0A7W7EVH5</accession>
<sequence>NPDFRVDTTTESPENAAERIVNALLGWAPTI</sequence>
<dbReference type="AlphaFoldDB" id="A0A7W7EVH5"/>
<dbReference type="EMBL" id="JACHOA010000006">
    <property type="protein sequence ID" value="MBB4615076.1"/>
    <property type="molecule type" value="Genomic_DNA"/>
</dbReference>
<dbReference type="Proteomes" id="UP000538566">
    <property type="component" value="Unassembled WGS sequence"/>
</dbReference>